<evidence type="ECO:0000313" key="3">
    <source>
        <dbReference type="Proteomes" id="UP001150238"/>
    </source>
</evidence>
<sequence>MSLVNVREVSRETTLCLAAAHALVRLDDGTIVGDPMEKITLENMDWGVGKTEKPEITQEHVSAVEAVISGKPQAASQSIAIETLFVSRILNKDSRTQSDLPSIQKLTEKLNADIGQILIITFRR</sequence>
<reference evidence="2" key="1">
    <citation type="submission" date="2022-08" db="EMBL/GenBank/DDBJ databases">
        <authorList>
            <consortium name="DOE Joint Genome Institute"/>
            <person name="Min B."/>
            <person name="Riley R."/>
            <person name="Sierra-Patev S."/>
            <person name="Naranjo-Ortiz M."/>
            <person name="Looney B."/>
            <person name="Konkel Z."/>
            <person name="Slot J.C."/>
            <person name="Sakamoto Y."/>
            <person name="Steenwyk J.L."/>
            <person name="Rokas A."/>
            <person name="Carro J."/>
            <person name="Camarero S."/>
            <person name="Ferreira P."/>
            <person name="Molpeceres G."/>
            <person name="Ruiz-Duenas F.J."/>
            <person name="Serrano A."/>
            <person name="Henrissat B."/>
            <person name="Drula E."/>
            <person name="Hughes K.W."/>
            <person name="Mata J.L."/>
            <person name="Ishikawa N.K."/>
            <person name="Vargas-Isla R."/>
            <person name="Ushijima S."/>
            <person name="Smith C.A."/>
            <person name="Ahrendt S."/>
            <person name="Andreopoulos W."/>
            <person name="He G."/>
            <person name="Labutti K."/>
            <person name="Lipzen A."/>
            <person name="Ng V."/>
            <person name="Sandor L."/>
            <person name="Barry K."/>
            <person name="Martinez A.T."/>
            <person name="Xiao Y."/>
            <person name="Gibbons J.G."/>
            <person name="Terashima K."/>
            <person name="Hibbett D.S."/>
            <person name="Grigoriev I.V."/>
        </authorList>
    </citation>
    <scope>NUCLEOTIDE SEQUENCE</scope>
    <source>
        <strain evidence="2">Sp2 HRB7682 ss15</strain>
    </source>
</reference>
<evidence type="ECO:0000313" key="1">
    <source>
        <dbReference type="EMBL" id="KAJ4464912.1"/>
    </source>
</evidence>
<reference evidence="2" key="2">
    <citation type="journal article" date="2023" name="Proc. Natl. Acad. Sci. U.S.A.">
        <title>A global phylogenomic analysis of the shiitake genus Lentinula.</title>
        <authorList>
            <person name="Sierra-Patev S."/>
            <person name="Min B."/>
            <person name="Naranjo-Ortiz M."/>
            <person name="Looney B."/>
            <person name="Konkel Z."/>
            <person name="Slot J.C."/>
            <person name="Sakamoto Y."/>
            <person name="Steenwyk J.L."/>
            <person name="Rokas A."/>
            <person name="Carro J."/>
            <person name="Camarero S."/>
            <person name="Ferreira P."/>
            <person name="Molpeceres G."/>
            <person name="Ruiz-Duenas F.J."/>
            <person name="Serrano A."/>
            <person name="Henrissat B."/>
            <person name="Drula E."/>
            <person name="Hughes K.W."/>
            <person name="Mata J.L."/>
            <person name="Ishikawa N.K."/>
            <person name="Vargas-Isla R."/>
            <person name="Ushijima S."/>
            <person name="Smith C.A."/>
            <person name="Donoghue J."/>
            <person name="Ahrendt S."/>
            <person name="Andreopoulos W."/>
            <person name="He G."/>
            <person name="LaButti K."/>
            <person name="Lipzen A."/>
            <person name="Ng V."/>
            <person name="Riley R."/>
            <person name="Sandor L."/>
            <person name="Barry K."/>
            <person name="Martinez A.T."/>
            <person name="Xiao Y."/>
            <person name="Gibbons J.G."/>
            <person name="Terashima K."/>
            <person name="Grigoriev I.V."/>
            <person name="Hibbett D."/>
        </authorList>
    </citation>
    <scope>NUCLEOTIDE SEQUENCE</scope>
    <source>
        <strain evidence="2">Sp2 HRB7682 ss15</strain>
    </source>
</reference>
<organism evidence="2 3">
    <name type="scientific">Lentinula lateritia</name>
    <dbReference type="NCBI Taxonomy" id="40482"/>
    <lineage>
        <taxon>Eukaryota</taxon>
        <taxon>Fungi</taxon>
        <taxon>Dikarya</taxon>
        <taxon>Basidiomycota</taxon>
        <taxon>Agaricomycotina</taxon>
        <taxon>Agaricomycetes</taxon>
        <taxon>Agaricomycetidae</taxon>
        <taxon>Agaricales</taxon>
        <taxon>Marasmiineae</taxon>
        <taxon>Omphalotaceae</taxon>
        <taxon>Lentinula</taxon>
    </lineage>
</organism>
<evidence type="ECO:0000313" key="2">
    <source>
        <dbReference type="EMBL" id="KAJ4464917.1"/>
    </source>
</evidence>
<accession>A0A9W8ZS46</accession>
<dbReference type="Proteomes" id="UP001150238">
    <property type="component" value="Unassembled WGS sequence"/>
</dbReference>
<dbReference type="EMBL" id="JANVFS010000055">
    <property type="protein sequence ID" value="KAJ4464912.1"/>
    <property type="molecule type" value="Genomic_DNA"/>
</dbReference>
<proteinExistence type="predicted"/>
<comment type="caution">
    <text evidence="2">The sequence shown here is derived from an EMBL/GenBank/DDBJ whole genome shotgun (WGS) entry which is preliminary data.</text>
</comment>
<protein>
    <submittedName>
        <fullName evidence="2">Uncharacterized protein</fullName>
    </submittedName>
</protein>
<dbReference type="EMBL" id="JANVFS010000055">
    <property type="protein sequence ID" value="KAJ4464917.1"/>
    <property type="molecule type" value="Genomic_DNA"/>
</dbReference>
<gene>
    <name evidence="1" type="ORF">C8J55DRAFT_566622</name>
    <name evidence="2" type="ORF">C8J55DRAFT_566628</name>
</gene>
<dbReference type="AlphaFoldDB" id="A0A9W8ZS46"/>
<name>A0A9W8ZS46_9AGAR</name>